<dbReference type="GO" id="GO:0005886">
    <property type="term" value="C:plasma membrane"/>
    <property type="evidence" value="ECO:0007669"/>
    <property type="project" value="UniProtKB-SubCell"/>
</dbReference>
<feature type="transmembrane region" description="Helical" evidence="6">
    <location>
        <begin position="84"/>
        <end position="103"/>
    </location>
</feature>
<dbReference type="EMBL" id="JACOPF010000002">
    <property type="protein sequence ID" value="MBC5689281.1"/>
    <property type="molecule type" value="Genomic_DNA"/>
</dbReference>
<dbReference type="RefSeq" id="WP_186875955.1">
    <property type="nucleotide sequence ID" value="NZ_JACOPF010000002.1"/>
</dbReference>
<sequence>MKRKFGSRQILLLLLIVIVALLPLYVQSTYTITICIMTFYMASASLAWSVLGGLTGQISLGHAAFMGLGAYISTLLLVNFNVSPWISILIVFVVVGAITALLLSPCFGLRGPYFTLVTIAFGETFRNLFTNWEYAGKGKGILLPYGEDDFGLMRFSDKQSYFYLGLGMVVLIYIIVKMIDKSKLGYGLKTVREDEDTANAIGINPWKYKVIATFISCGLMAVCGVFYANYYRFIDPEIMIQTQSVEYLMPAVIGGIGSVTGPLLGAVIITPLSQFLNATLSSIAAGSNLVIYAVILIVVILFQPRGIMGWFNGSKLKAKIDKVFDSIDGKLFSKK</sequence>
<evidence type="ECO:0000313" key="7">
    <source>
        <dbReference type="EMBL" id="MBC5689281.1"/>
    </source>
</evidence>
<dbReference type="InterPro" id="IPR001851">
    <property type="entry name" value="ABC_transp_permease"/>
</dbReference>
<evidence type="ECO:0000256" key="3">
    <source>
        <dbReference type="ARBA" id="ARBA00022692"/>
    </source>
</evidence>
<keyword evidence="8" id="KW-1185">Reference proteome</keyword>
<evidence type="ECO:0000256" key="4">
    <source>
        <dbReference type="ARBA" id="ARBA00022989"/>
    </source>
</evidence>
<dbReference type="PANTHER" id="PTHR30482">
    <property type="entry name" value="HIGH-AFFINITY BRANCHED-CHAIN AMINO ACID TRANSPORT SYSTEM PERMEASE"/>
    <property type="match status" value="1"/>
</dbReference>
<gene>
    <name evidence="7" type="ORF">H8S37_10170</name>
</gene>
<evidence type="ECO:0000256" key="1">
    <source>
        <dbReference type="ARBA" id="ARBA00004651"/>
    </source>
</evidence>
<protein>
    <submittedName>
        <fullName evidence="7">Branched-chain amino acid ABC transporter permease</fullName>
    </submittedName>
</protein>
<feature type="transmembrane region" description="Helical" evidence="6">
    <location>
        <begin position="161"/>
        <end position="179"/>
    </location>
</feature>
<evidence type="ECO:0000313" key="8">
    <source>
        <dbReference type="Proteomes" id="UP000652477"/>
    </source>
</evidence>
<keyword evidence="4 6" id="KW-1133">Transmembrane helix</keyword>
<accession>A0A923RQA5</accession>
<evidence type="ECO:0000256" key="5">
    <source>
        <dbReference type="ARBA" id="ARBA00023136"/>
    </source>
</evidence>
<feature type="transmembrane region" description="Helical" evidence="6">
    <location>
        <begin position="210"/>
        <end position="230"/>
    </location>
</feature>
<feature type="transmembrane region" description="Helical" evidence="6">
    <location>
        <begin position="58"/>
        <end position="78"/>
    </location>
</feature>
<feature type="transmembrane region" description="Helical" evidence="6">
    <location>
        <begin position="9"/>
        <end position="25"/>
    </location>
</feature>
<evidence type="ECO:0000256" key="6">
    <source>
        <dbReference type="SAM" id="Phobius"/>
    </source>
</evidence>
<reference evidence="7" key="1">
    <citation type="submission" date="2020-08" db="EMBL/GenBank/DDBJ databases">
        <title>Genome public.</title>
        <authorList>
            <person name="Liu C."/>
            <person name="Sun Q."/>
        </authorList>
    </citation>
    <scope>NUCLEOTIDE SEQUENCE</scope>
    <source>
        <strain evidence="7">NSJ-55</strain>
    </source>
</reference>
<keyword evidence="3 6" id="KW-0812">Transmembrane</keyword>
<keyword evidence="5 6" id="KW-0472">Membrane</keyword>
<evidence type="ECO:0000256" key="2">
    <source>
        <dbReference type="ARBA" id="ARBA00022475"/>
    </source>
</evidence>
<feature type="transmembrane region" description="Helical" evidence="6">
    <location>
        <begin position="251"/>
        <end position="272"/>
    </location>
</feature>
<proteinExistence type="predicted"/>
<organism evidence="7 8">
    <name type="scientific">Mediterraneibacter hominis</name>
    <dbReference type="NCBI Taxonomy" id="2763054"/>
    <lineage>
        <taxon>Bacteria</taxon>
        <taxon>Bacillati</taxon>
        <taxon>Bacillota</taxon>
        <taxon>Clostridia</taxon>
        <taxon>Lachnospirales</taxon>
        <taxon>Lachnospiraceae</taxon>
        <taxon>Mediterraneibacter</taxon>
    </lineage>
</organism>
<keyword evidence="2" id="KW-1003">Cell membrane</keyword>
<comment type="subcellular location">
    <subcellularLocation>
        <location evidence="1">Cell membrane</location>
        <topology evidence="1">Multi-pass membrane protein</topology>
    </subcellularLocation>
</comment>
<dbReference type="AlphaFoldDB" id="A0A923RQA5"/>
<dbReference type="GO" id="GO:0015658">
    <property type="term" value="F:branched-chain amino acid transmembrane transporter activity"/>
    <property type="evidence" value="ECO:0007669"/>
    <property type="project" value="InterPro"/>
</dbReference>
<dbReference type="PANTHER" id="PTHR30482:SF10">
    <property type="entry name" value="HIGH-AFFINITY BRANCHED-CHAIN AMINO ACID TRANSPORT PROTEIN BRAE"/>
    <property type="match status" value="1"/>
</dbReference>
<feature type="transmembrane region" description="Helical" evidence="6">
    <location>
        <begin position="278"/>
        <end position="302"/>
    </location>
</feature>
<dbReference type="InterPro" id="IPR043428">
    <property type="entry name" value="LivM-like"/>
</dbReference>
<dbReference type="Proteomes" id="UP000652477">
    <property type="component" value="Unassembled WGS sequence"/>
</dbReference>
<feature type="transmembrane region" description="Helical" evidence="6">
    <location>
        <begin position="31"/>
        <end position="51"/>
    </location>
</feature>
<dbReference type="CDD" id="cd06581">
    <property type="entry name" value="TM_PBP1_LivM_like"/>
    <property type="match status" value="1"/>
</dbReference>
<comment type="caution">
    <text evidence="7">The sequence shown here is derived from an EMBL/GenBank/DDBJ whole genome shotgun (WGS) entry which is preliminary data.</text>
</comment>
<name>A0A923RQA5_9FIRM</name>
<dbReference type="Pfam" id="PF02653">
    <property type="entry name" value="BPD_transp_2"/>
    <property type="match status" value="1"/>
</dbReference>